<feature type="disulfide bond" evidence="12">
    <location>
        <begin position="760"/>
        <end position="772"/>
    </location>
</feature>
<dbReference type="InterPro" id="IPR002049">
    <property type="entry name" value="LE_dom"/>
</dbReference>
<evidence type="ECO:0000313" key="15">
    <source>
        <dbReference type="Ensembl" id="ENSCMMP00000014404.1"/>
    </source>
</evidence>
<dbReference type="SMART" id="SM00136">
    <property type="entry name" value="LamNT"/>
    <property type="match status" value="1"/>
</dbReference>
<keyword evidence="6" id="KW-0084">Basement membrane</keyword>
<keyword evidence="11 12" id="KW-0424">Laminin EGF-like domain</keyword>
<feature type="domain" description="Laminin EGF-like" evidence="14">
    <location>
        <begin position="706"/>
        <end position="759"/>
    </location>
</feature>
<dbReference type="PANTHER" id="PTHR10574">
    <property type="entry name" value="NETRIN/LAMININ-RELATED"/>
    <property type="match status" value="1"/>
</dbReference>
<sequence length="1397" mass="150127">MERVYLQLDLDEKFQLDGIMLDFRVCMQHGDVLGGGGWALLALSDVWGSVHGSPQAPDRKQASDSAPFSLSPIPLVFGRSRVGCWAPILLKNPALQPRVEASCEHGLTRVPLSPLLQSPLPTAMLIERSTDFGKTWEVYQYLASDCAAAFPHVPRGSPESWGDARCQALQAQHGYPAHGGKVRFWRGLGGWGRDPAGACALQHGPGSGEGGQRDVLEACGGPETCRYCTWRGMELVCIQHCWGGAPLRGKPCSVDSVGSSKTLQGLFLALSEGSAEEARPGAHTASLPRTGRNSTLLVLGFNFSLFYFLFPPSQVKFSVQDLASTITTSYSQAVSSKPSASFMSGRGGRRQLLAVLRCHGGFGPAGEQPGPELLRVPRPPWHLRRVEEQLWGFADDSAAALCADAGIPIAPSPPHTSRGVSVEVPWCLPPTHIASLSPTGLGQFTNLRINFTQLPHVLRQGYHSPSTFYAVTEMQVLGSCFCNGHADRCAPSGDPHAMQVHGHCECQHNTAGPHCERCAALYNARPWAPAEDNDPHECQRCNCNGHSTSCHFDPEVFRSSGGVSGGVCDNCQHNTAGNNCERCQTNYFRNQRQDLTHPEACLPCECDPDGTVPGSICDPLSGRCVCKENVQGERCHLCKPGFAQLAHANPMGCRRCSCNVLGTRQDMPCDDETGQCSCLPNVVGAECDQCAAEHWDMASGRGCRPCDCHPGGSLSTHCNQFTGQCSCREGFAGRTCSAAQQEQACPDRHYGNARVGCTECNCDFQGTEGVGCDKSTGRCLCRPGVTGPRCDQCQRDHCSTYPSCEPCHPCFHAYDGDIQRLRLRLHQSALSNSSVLLLPGGTGGSHLGPRLAQAEGTAQQAQGILGRSPGTEQGLAQAGSALAAIREQMQGINPNFQLLDVTASLSSELKALNSSLVIINNQYQSKKTQFETSRSTDLSGAFQTIRSAYQTSANASGLVAGAAALLARSRENRRNAAALEGAAGAHSTKLLALRAEVASSPNLTPAANKICGGFRVEKCTPAQCQGLLCPRDNGTACGAGLSCRGAFPRSAGALGTATKASRELGGLSARLRDTAQLIKTTETSANQIQSNVRRLVEQMSVTRTQIEGDVRRIQQFIQQVRNFLSDKDTDPATIQEISEFVLSLRLPTDAAAVLRKMTEIQNLATKLQCPESILAQTAEDIAKAKRLQQEAEQARNRANAVEGDVEEVVGYLRRANTVLLEAQGAIRGSSSSLRFIQERVEEIEAVLGPAERNAQAVAEELAALREGLRQLQQAEGQNRLRASDAQRAAAAAGEKAGRAQQSFQQVKQMYAELKSRMEQSPALGGQGSRVQSIGQEAKDLFEETSAMMLRMAALETEIQESNRALLSKSARLSGLQERVGRIRDAISKRVAYYDSCS</sequence>
<evidence type="ECO:0000256" key="12">
    <source>
        <dbReference type="PROSITE-ProRule" id="PRU00460"/>
    </source>
</evidence>
<evidence type="ECO:0000256" key="5">
    <source>
        <dbReference type="ARBA" id="ARBA00022737"/>
    </source>
</evidence>
<feature type="disulfide bond" evidence="12">
    <location>
        <begin position="727"/>
        <end position="736"/>
    </location>
</feature>
<dbReference type="PANTHER" id="PTHR10574:SF268">
    <property type="entry name" value="LAMININ SUBUNIT BETA-3"/>
    <property type="match status" value="1"/>
</dbReference>
<dbReference type="FunFam" id="2.10.25.10:FF:000084">
    <property type="entry name" value="Laminin subunit alpha 3"/>
    <property type="match status" value="1"/>
</dbReference>
<dbReference type="Gene3D" id="2.10.25.10">
    <property type="entry name" value="Laminin"/>
    <property type="match status" value="5"/>
</dbReference>
<feature type="domain" description="Laminin EGF-like" evidence="14">
    <location>
        <begin position="656"/>
        <end position="705"/>
    </location>
</feature>
<comment type="caution">
    <text evidence="12">Lacks conserved residue(s) required for the propagation of feature annotation.</text>
</comment>
<name>A0A8C3C674_CAIMO</name>
<keyword evidence="8 13" id="KW-0175">Coiled coil</keyword>
<dbReference type="InterPro" id="IPR008211">
    <property type="entry name" value="Laminin_N"/>
</dbReference>
<evidence type="ECO:0000256" key="8">
    <source>
        <dbReference type="ARBA" id="ARBA00023054"/>
    </source>
</evidence>
<feature type="disulfide bond" evidence="12">
    <location>
        <begin position="708"/>
        <end position="725"/>
    </location>
</feature>
<feature type="domain" description="Laminin EGF-like" evidence="14">
    <location>
        <begin position="480"/>
        <end position="540"/>
    </location>
</feature>
<organism evidence="15 16">
    <name type="scientific">Cairina moschata</name>
    <name type="common">Muscovy duck</name>
    <dbReference type="NCBI Taxonomy" id="8855"/>
    <lineage>
        <taxon>Eukaryota</taxon>
        <taxon>Metazoa</taxon>
        <taxon>Chordata</taxon>
        <taxon>Craniata</taxon>
        <taxon>Vertebrata</taxon>
        <taxon>Euteleostomi</taxon>
        <taxon>Archelosauria</taxon>
        <taxon>Archosauria</taxon>
        <taxon>Dinosauria</taxon>
        <taxon>Saurischia</taxon>
        <taxon>Theropoda</taxon>
        <taxon>Coelurosauria</taxon>
        <taxon>Aves</taxon>
        <taxon>Neognathae</taxon>
        <taxon>Galloanserae</taxon>
        <taxon>Anseriformes</taxon>
        <taxon>Anatidae</taxon>
        <taxon>Anatinae</taxon>
        <taxon>Cairina</taxon>
    </lineage>
</organism>
<keyword evidence="4" id="KW-0732">Signal</keyword>
<reference evidence="15" key="2">
    <citation type="submission" date="2025-08" db="UniProtKB">
        <authorList>
            <consortium name="Ensembl"/>
        </authorList>
    </citation>
    <scope>IDENTIFICATION</scope>
</reference>
<feature type="domain" description="Laminin EGF-like" evidence="14">
    <location>
        <begin position="541"/>
        <end position="603"/>
    </location>
</feature>
<dbReference type="PROSITE" id="PS50027">
    <property type="entry name" value="EGF_LAM_2"/>
    <property type="match status" value="6"/>
</dbReference>
<dbReference type="Pfam" id="PF00055">
    <property type="entry name" value="Laminin_N"/>
    <property type="match status" value="1"/>
</dbReference>
<dbReference type="InterPro" id="IPR056863">
    <property type="entry name" value="LMN_ATRN_NET-like_EGF"/>
</dbReference>
<keyword evidence="9 12" id="KW-1015">Disulfide bond</keyword>
<dbReference type="SUPFAM" id="SSF57196">
    <property type="entry name" value="EGF/Laminin"/>
    <property type="match status" value="6"/>
</dbReference>
<dbReference type="Pfam" id="PF00053">
    <property type="entry name" value="EGF_laminin"/>
    <property type="match status" value="5"/>
</dbReference>
<proteinExistence type="predicted"/>
<dbReference type="PRINTS" id="PR00011">
    <property type="entry name" value="EGFLAMININ"/>
</dbReference>
<evidence type="ECO:0000256" key="11">
    <source>
        <dbReference type="ARBA" id="ARBA00023292"/>
    </source>
</evidence>
<comment type="subcellular location">
    <subcellularLocation>
        <location evidence="1">Secreted</location>
        <location evidence="1">Extracellular space</location>
        <location evidence="1">Extracellular matrix</location>
        <location evidence="1">Basement membrane</location>
    </subcellularLocation>
</comment>
<reference evidence="15" key="1">
    <citation type="submission" date="2018-09" db="EMBL/GenBank/DDBJ databases">
        <title>Common duck and Muscovy duck high density SNP chip.</title>
        <authorList>
            <person name="Vignal A."/>
            <person name="Thebault N."/>
            <person name="Warren W.C."/>
        </authorList>
    </citation>
    <scope>NUCLEOTIDE SEQUENCE [LARGE SCALE GENOMIC DNA]</scope>
</reference>
<evidence type="ECO:0000256" key="7">
    <source>
        <dbReference type="ARBA" id="ARBA00022889"/>
    </source>
</evidence>
<feature type="disulfide bond" evidence="12">
    <location>
        <begin position="706"/>
        <end position="718"/>
    </location>
</feature>
<feature type="domain" description="Laminin EGF-like" evidence="14">
    <location>
        <begin position="760"/>
        <end position="806"/>
    </location>
</feature>
<dbReference type="InterPro" id="IPR050440">
    <property type="entry name" value="Laminin/Netrin_ECM"/>
</dbReference>
<keyword evidence="5" id="KW-0677">Repeat</keyword>
<dbReference type="Proteomes" id="UP000694556">
    <property type="component" value="Chromosome 27"/>
</dbReference>
<dbReference type="GO" id="GO:0007155">
    <property type="term" value="P:cell adhesion"/>
    <property type="evidence" value="ECO:0007669"/>
    <property type="project" value="UniProtKB-KW"/>
</dbReference>
<accession>A0A8C3C674</accession>
<keyword evidence="7" id="KW-0130">Cell adhesion</keyword>
<protein>
    <submittedName>
        <fullName evidence="15">Laminin subunit beta 3</fullName>
    </submittedName>
</protein>
<keyword evidence="16" id="KW-1185">Reference proteome</keyword>
<dbReference type="Ensembl" id="ENSCMMT00000015871.1">
    <property type="protein sequence ID" value="ENSCMMP00000014404.1"/>
    <property type="gene ID" value="ENSCMMG00000009023.1"/>
</dbReference>
<evidence type="ECO:0000256" key="1">
    <source>
        <dbReference type="ARBA" id="ARBA00004302"/>
    </source>
</evidence>
<dbReference type="GO" id="GO:0009887">
    <property type="term" value="P:animal organ morphogenesis"/>
    <property type="evidence" value="ECO:0007669"/>
    <property type="project" value="TreeGrafter"/>
</dbReference>
<evidence type="ECO:0000256" key="4">
    <source>
        <dbReference type="ARBA" id="ARBA00022729"/>
    </source>
</evidence>
<feature type="domain" description="Laminin EGF-like" evidence="14">
    <location>
        <begin position="604"/>
        <end position="655"/>
    </location>
</feature>
<evidence type="ECO:0000256" key="2">
    <source>
        <dbReference type="ARBA" id="ARBA00022525"/>
    </source>
</evidence>
<keyword evidence="2" id="KW-0964">Secreted</keyword>
<dbReference type="FunFam" id="2.170.300.10:FF:000001">
    <property type="entry name" value="Laminin subunit beta-1"/>
    <property type="match status" value="1"/>
</dbReference>
<dbReference type="FunFam" id="2.10.25.10:FF:000135">
    <property type="entry name" value="Laminin subunit beta 4"/>
    <property type="match status" value="1"/>
</dbReference>
<evidence type="ECO:0000256" key="13">
    <source>
        <dbReference type="SAM" id="Coils"/>
    </source>
</evidence>
<evidence type="ECO:0000256" key="6">
    <source>
        <dbReference type="ARBA" id="ARBA00022869"/>
    </source>
</evidence>
<keyword evidence="3" id="KW-0272">Extracellular matrix</keyword>
<feature type="disulfide bond" evidence="12">
    <location>
        <begin position="571"/>
        <end position="580"/>
    </location>
</feature>
<evidence type="ECO:0000259" key="14">
    <source>
        <dbReference type="PROSITE" id="PS50027"/>
    </source>
</evidence>
<feature type="disulfide bond" evidence="12">
    <location>
        <begin position="506"/>
        <end position="515"/>
    </location>
</feature>
<dbReference type="SMART" id="SM00180">
    <property type="entry name" value="EGF_Lam"/>
    <property type="match status" value="6"/>
</dbReference>
<feature type="coiled-coil region" evidence="13">
    <location>
        <begin position="1174"/>
        <end position="1204"/>
    </location>
</feature>
<evidence type="ECO:0000256" key="9">
    <source>
        <dbReference type="ARBA" id="ARBA00023157"/>
    </source>
</evidence>
<dbReference type="Gene3D" id="2.60.120.260">
    <property type="entry name" value="Galactose-binding domain-like"/>
    <property type="match status" value="2"/>
</dbReference>
<reference evidence="15" key="3">
    <citation type="submission" date="2025-09" db="UniProtKB">
        <authorList>
            <consortium name="Ensembl"/>
        </authorList>
    </citation>
    <scope>IDENTIFICATION</scope>
</reference>
<dbReference type="CDD" id="cd00055">
    <property type="entry name" value="EGF_Lam"/>
    <property type="match status" value="6"/>
</dbReference>
<keyword evidence="10" id="KW-0325">Glycoprotein</keyword>
<dbReference type="Pfam" id="PF24973">
    <property type="entry name" value="EGF_LMN_ATRN"/>
    <property type="match status" value="1"/>
</dbReference>
<dbReference type="GO" id="GO:0009888">
    <property type="term" value="P:tissue development"/>
    <property type="evidence" value="ECO:0007669"/>
    <property type="project" value="TreeGrafter"/>
</dbReference>
<evidence type="ECO:0000256" key="10">
    <source>
        <dbReference type="ARBA" id="ARBA00023180"/>
    </source>
</evidence>
<evidence type="ECO:0000256" key="3">
    <source>
        <dbReference type="ARBA" id="ARBA00022530"/>
    </source>
</evidence>
<dbReference type="GO" id="GO:0005604">
    <property type="term" value="C:basement membrane"/>
    <property type="evidence" value="ECO:0007669"/>
    <property type="project" value="UniProtKB-SubCell"/>
</dbReference>
<evidence type="ECO:0000313" key="16">
    <source>
        <dbReference type="Proteomes" id="UP000694556"/>
    </source>
</evidence>
<feature type="disulfide bond" evidence="12">
    <location>
        <begin position="762"/>
        <end position="779"/>
    </location>
</feature>
<dbReference type="FunFam" id="2.10.25.10:FF:000101">
    <property type="entry name" value="Laminin subunit beta 1"/>
    <property type="match status" value="1"/>
</dbReference>
<feature type="disulfide bond" evidence="12">
    <location>
        <begin position="781"/>
        <end position="790"/>
    </location>
</feature>
<dbReference type="PROSITE" id="PS01248">
    <property type="entry name" value="EGF_LAM_1"/>
    <property type="match status" value="1"/>
</dbReference>
<feature type="disulfide bond" evidence="12">
    <location>
        <begin position="678"/>
        <end position="687"/>
    </location>
</feature>
<feature type="disulfide bond" evidence="12">
    <location>
        <begin position="626"/>
        <end position="635"/>
    </location>
</feature>
<dbReference type="FunFam" id="2.10.25.10:FF:000333">
    <property type="entry name" value="netrin-4 isoform X2"/>
    <property type="match status" value="1"/>
</dbReference>